<feature type="compositionally biased region" description="Low complexity" evidence="1">
    <location>
        <begin position="100"/>
        <end position="118"/>
    </location>
</feature>
<feature type="compositionally biased region" description="Basic and acidic residues" evidence="1">
    <location>
        <begin position="119"/>
        <end position="131"/>
    </location>
</feature>
<feature type="compositionally biased region" description="Basic and acidic residues" evidence="1">
    <location>
        <begin position="218"/>
        <end position="234"/>
    </location>
</feature>
<gene>
    <name evidence="2" type="ORF">SEMRO_87_G046270.1</name>
</gene>
<sequence length="287" mass="32961">MWSLWDYCKQRYSSRDLKTQTESMDAVTRQSLTQKIVETLNDPGDAEQGGENVEEMLSKIEVELTQANTTLTTLEGKEEFLSIRIRKYQQLLKEQDEHLNSSNNQNNDSTSATTSHTNNTEHPEKLEKQQKNKEALGKVVDVHLTILKSIKDCQRIIASLEQKKFELTNVTKQCREFLVMAEEAEREQQLGVVVDNDETDLLLVQSRQQSDDDDDDKETQPEEREEDLPAKDPDNQQQQSNQPASPSAEEVLEARPKVKQTEDTAESHTEETVRTKEEKEPLMEPTQ</sequence>
<accession>A0A9N8H5J5</accession>
<proteinExistence type="predicted"/>
<feature type="compositionally biased region" description="Low complexity" evidence="1">
    <location>
        <begin position="235"/>
        <end position="248"/>
    </location>
</feature>
<keyword evidence="3" id="KW-1185">Reference proteome</keyword>
<evidence type="ECO:0000313" key="3">
    <source>
        <dbReference type="Proteomes" id="UP001153069"/>
    </source>
</evidence>
<dbReference type="EMBL" id="CAICTM010000086">
    <property type="protein sequence ID" value="CAB9500607.1"/>
    <property type="molecule type" value="Genomic_DNA"/>
</dbReference>
<feature type="region of interest" description="Disordered" evidence="1">
    <location>
        <begin position="205"/>
        <end position="287"/>
    </location>
</feature>
<feature type="compositionally biased region" description="Basic and acidic residues" evidence="1">
    <location>
        <begin position="252"/>
        <end position="287"/>
    </location>
</feature>
<feature type="region of interest" description="Disordered" evidence="1">
    <location>
        <begin position="98"/>
        <end position="131"/>
    </location>
</feature>
<reference evidence="2" key="1">
    <citation type="submission" date="2020-06" db="EMBL/GenBank/DDBJ databases">
        <authorList>
            <consortium name="Plant Systems Biology data submission"/>
        </authorList>
    </citation>
    <scope>NUCLEOTIDE SEQUENCE</scope>
    <source>
        <strain evidence="2">D6</strain>
    </source>
</reference>
<evidence type="ECO:0000313" key="2">
    <source>
        <dbReference type="EMBL" id="CAB9500607.1"/>
    </source>
</evidence>
<organism evidence="2 3">
    <name type="scientific">Seminavis robusta</name>
    <dbReference type="NCBI Taxonomy" id="568900"/>
    <lineage>
        <taxon>Eukaryota</taxon>
        <taxon>Sar</taxon>
        <taxon>Stramenopiles</taxon>
        <taxon>Ochrophyta</taxon>
        <taxon>Bacillariophyta</taxon>
        <taxon>Bacillariophyceae</taxon>
        <taxon>Bacillariophycidae</taxon>
        <taxon>Naviculales</taxon>
        <taxon>Naviculaceae</taxon>
        <taxon>Seminavis</taxon>
    </lineage>
</organism>
<name>A0A9N8H5J5_9STRA</name>
<dbReference type="Proteomes" id="UP001153069">
    <property type="component" value="Unassembled WGS sequence"/>
</dbReference>
<comment type="caution">
    <text evidence="2">The sequence shown here is derived from an EMBL/GenBank/DDBJ whole genome shotgun (WGS) entry which is preliminary data.</text>
</comment>
<dbReference type="AlphaFoldDB" id="A0A9N8H5J5"/>
<evidence type="ECO:0000256" key="1">
    <source>
        <dbReference type="SAM" id="MobiDB-lite"/>
    </source>
</evidence>
<protein>
    <submittedName>
        <fullName evidence="2">Uncharacterized protein</fullName>
    </submittedName>
</protein>